<comment type="caution">
    <text evidence="1">The sequence shown here is derived from an EMBL/GenBank/DDBJ whole genome shotgun (WGS) entry which is preliminary data.</text>
</comment>
<sequence>MKYTRLTKEQLEEMHEEFARFLATQQINVIEWQKIKQETPEVAEQEIDVFSDLVWEKVLGNVTHLSKVDAQSVFLFHVEEASMKLIVVKCSTGGIDLTTKEGMTWVLENYKNDAVTIYNAQKPFSDDKKLDIFKLIEQGAAISDGAYYEYFKKLIA</sequence>
<evidence type="ECO:0000313" key="2">
    <source>
        <dbReference type="Proteomes" id="UP001143543"/>
    </source>
</evidence>
<gene>
    <name evidence="1" type="ORF">Y10_23080</name>
</gene>
<evidence type="ECO:0000313" key="1">
    <source>
        <dbReference type="EMBL" id="GLB49940.1"/>
    </source>
</evidence>
<reference evidence="1" key="1">
    <citation type="submission" date="2022-07" db="EMBL/GenBank/DDBJ databases">
        <title>Taxonomy of Novel Oxalotrophic and Methylotrophic Bacteria.</title>
        <authorList>
            <person name="Sahin N."/>
            <person name="Tani A."/>
        </authorList>
    </citation>
    <scope>NUCLEOTIDE SEQUENCE</scope>
    <source>
        <strain evidence="1">Y10</strain>
    </source>
</reference>
<evidence type="ECO:0008006" key="3">
    <source>
        <dbReference type="Google" id="ProtNLM"/>
    </source>
</evidence>
<dbReference type="Pfam" id="PF20105">
    <property type="entry name" value="DUF6495"/>
    <property type="match status" value="1"/>
</dbReference>
<accession>A0ABQ5MLJ1</accession>
<name>A0ABQ5MLJ1_9FLAO</name>
<keyword evidence="2" id="KW-1185">Reference proteome</keyword>
<organism evidence="1 2">
    <name type="scientific">Neptunitalea lumnitzerae</name>
    <dbReference type="NCBI Taxonomy" id="2965509"/>
    <lineage>
        <taxon>Bacteria</taxon>
        <taxon>Pseudomonadati</taxon>
        <taxon>Bacteroidota</taxon>
        <taxon>Flavobacteriia</taxon>
        <taxon>Flavobacteriales</taxon>
        <taxon>Flavobacteriaceae</taxon>
        <taxon>Neptunitalea</taxon>
    </lineage>
</organism>
<dbReference type="Proteomes" id="UP001143543">
    <property type="component" value="Unassembled WGS sequence"/>
</dbReference>
<dbReference type="RefSeq" id="WP_281765559.1">
    <property type="nucleotide sequence ID" value="NZ_BRVO01000002.1"/>
</dbReference>
<protein>
    <recommendedName>
        <fullName evidence="3">Histidyl-tRNA synthetase</fullName>
    </recommendedName>
</protein>
<dbReference type="EMBL" id="BRVO01000002">
    <property type="protein sequence ID" value="GLB49940.1"/>
    <property type="molecule type" value="Genomic_DNA"/>
</dbReference>
<proteinExistence type="predicted"/>
<dbReference type="InterPro" id="IPR045470">
    <property type="entry name" value="DUF6495"/>
</dbReference>